<reference evidence="3 4" key="2">
    <citation type="submission" date="2019-01" db="EMBL/GenBank/DDBJ databases">
        <title>The decoding of complex shrimp genome reveals the adaptation for benthos swimmer, frequently molting mechanism and breeding impact on genome.</title>
        <authorList>
            <person name="Sun Y."/>
            <person name="Gao Y."/>
            <person name="Yu Y."/>
        </authorList>
    </citation>
    <scope>NUCLEOTIDE SEQUENCE [LARGE SCALE GENOMIC DNA]</scope>
    <source>
        <tissue evidence="3">Muscle</tissue>
    </source>
</reference>
<evidence type="ECO:0000259" key="2">
    <source>
        <dbReference type="PROSITE" id="PS50835"/>
    </source>
</evidence>
<dbReference type="SUPFAM" id="SSF48726">
    <property type="entry name" value="Immunoglobulin"/>
    <property type="match status" value="1"/>
</dbReference>
<feature type="transmembrane region" description="Helical" evidence="1">
    <location>
        <begin position="120"/>
        <end position="138"/>
    </location>
</feature>
<dbReference type="PANTHER" id="PTHR21261">
    <property type="entry name" value="BEAT PROTEIN"/>
    <property type="match status" value="1"/>
</dbReference>
<dbReference type="EMBL" id="QCYY01002533">
    <property type="protein sequence ID" value="ROT69683.1"/>
    <property type="molecule type" value="Genomic_DNA"/>
</dbReference>
<keyword evidence="1" id="KW-0812">Transmembrane</keyword>
<dbReference type="PROSITE" id="PS50835">
    <property type="entry name" value="IG_LIKE"/>
    <property type="match status" value="2"/>
</dbReference>
<dbReference type="AlphaFoldDB" id="A0A423SZV7"/>
<dbReference type="OrthoDB" id="6351205at2759"/>
<reference evidence="3 4" key="1">
    <citation type="submission" date="2018-04" db="EMBL/GenBank/DDBJ databases">
        <authorList>
            <person name="Zhang X."/>
            <person name="Yuan J."/>
            <person name="Li F."/>
            <person name="Xiang J."/>
        </authorList>
    </citation>
    <scope>NUCLEOTIDE SEQUENCE [LARGE SCALE GENOMIC DNA]</scope>
    <source>
        <tissue evidence="3">Muscle</tissue>
    </source>
</reference>
<organism evidence="3 4">
    <name type="scientific">Penaeus vannamei</name>
    <name type="common">Whiteleg shrimp</name>
    <name type="synonym">Litopenaeus vannamei</name>
    <dbReference type="NCBI Taxonomy" id="6689"/>
    <lineage>
        <taxon>Eukaryota</taxon>
        <taxon>Metazoa</taxon>
        <taxon>Ecdysozoa</taxon>
        <taxon>Arthropoda</taxon>
        <taxon>Crustacea</taxon>
        <taxon>Multicrustacea</taxon>
        <taxon>Malacostraca</taxon>
        <taxon>Eumalacostraca</taxon>
        <taxon>Eucarida</taxon>
        <taxon>Decapoda</taxon>
        <taxon>Dendrobranchiata</taxon>
        <taxon>Penaeoidea</taxon>
        <taxon>Penaeidae</taxon>
        <taxon>Penaeus</taxon>
    </lineage>
</organism>
<keyword evidence="1" id="KW-1133">Transmembrane helix</keyword>
<gene>
    <name evidence="3" type="ORF">C7M84_012102</name>
</gene>
<dbReference type="FunFam" id="2.60.40.10:FF:000437">
    <property type="entry name" value="Beat-IIIc, isoform A"/>
    <property type="match status" value="1"/>
</dbReference>
<feature type="transmembrane region" description="Helical" evidence="1">
    <location>
        <begin position="34"/>
        <end position="54"/>
    </location>
</feature>
<dbReference type="Proteomes" id="UP000283509">
    <property type="component" value="Unassembled WGS sequence"/>
</dbReference>
<dbReference type="InterPro" id="IPR003599">
    <property type="entry name" value="Ig_sub"/>
</dbReference>
<dbReference type="Pfam" id="PF07686">
    <property type="entry name" value="V-set"/>
    <property type="match status" value="1"/>
</dbReference>
<dbReference type="InterPro" id="IPR013783">
    <property type="entry name" value="Ig-like_fold"/>
</dbReference>
<comment type="caution">
    <text evidence="3">The sequence shown here is derived from an EMBL/GenBank/DDBJ whole genome shotgun (WGS) entry which is preliminary data.</text>
</comment>
<proteinExistence type="predicted"/>
<evidence type="ECO:0000313" key="3">
    <source>
        <dbReference type="EMBL" id="ROT69683.1"/>
    </source>
</evidence>
<feature type="domain" description="Ig-like" evidence="2">
    <location>
        <begin position="126"/>
        <end position="236"/>
    </location>
</feature>
<name>A0A423SZV7_PENVA</name>
<keyword evidence="1" id="KW-0472">Membrane</keyword>
<dbReference type="PANTHER" id="PTHR21261:SF15">
    <property type="entry name" value="BEATEN PATH IIIA, ISOFORM D-RELATED"/>
    <property type="match status" value="1"/>
</dbReference>
<feature type="domain" description="Ig-like" evidence="2">
    <location>
        <begin position="262"/>
        <end position="360"/>
    </location>
</feature>
<dbReference type="CDD" id="cd00096">
    <property type="entry name" value="Ig"/>
    <property type="match status" value="1"/>
</dbReference>
<dbReference type="InterPro" id="IPR036179">
    <property type="entry name" value="Ig-like_dom_sf"/>
</dbReference>
<dbReference type="InterPro" id="IPR013106">
    <property type="entry name" value="Ig_V-set"/>
</dbReference>
<protein>
    <recommendedName>
        <fullName evidence="2">Ig-like domain-containing protein</fullName>
    </recommendedName>
</protein>
<dbReference type="SMART" id="SM00409">
    <property type="entry name" value="IG"/>
    <property type="match status" value="2"/>
</dbReference>
<evidence type="ECO:0000313" key="4">
    <source>
        <dbReference type="Proteomes" id="UP000283509"/>
    </source>
</evidence>
<dbReference type="InterPro" id="IPR007110">
    <property type="entry name" value="Ig-like_dom"/>
</dbReference>
<evidence type="ECO:0000256" key="1">
    <source>
        <dbReference type="SAM" id="Phobius"/>
    </source>
</evidence>
<dbReference type="Gene3D" id="2.60.40.10">
    <property type="entry name" value="Immunoglobulins"/>
    <property type="match status" value="2"/>
</dbReference>
<sequence>MNGGISGLVGFNLALGGMFALYRLGEALLGDESLGFSILLVVSFLVASIPPFLLPGRNASGNDSPFCSHSLYPSLTSGHLEAIEFAKRSSRRLIIIRQPSIRRDLSPVAWRARRPKAGEVSMPAAPLALLLVLGLAAARGWGLRLSSVEVPPVVASGSRVVLTCSYEHSEELPQALYSVKWYRGVDQFYEYLPGRSPAMKVFPVEDIEVDETHSNLTSVVLTGVTRGSSGTYRCEVLGDKPYFETDDHAQNMTVVDVPAWGPHITGVSHGMRVNPDDVVNAQCELDLSDPPADFTWLVNFKEPTSPFHVSPGRATGKDNQLVQMSELKILPSKSSFERGAMTITCEVRVSTVYQRSVNVSLIDENWPQPAGFGLFSAGTSASPSLGVTLGILLLRLL</sequence>
<keyword evidence="4" id="KW-1185">Reference proteome</keyword>
<feature type="transmembrane region" description="Helical" evidence="1">
    <location>
        <begin position="6"/>
        <end position="22"/>
    </location>
</feature>
<accession>A0A423SZV7</accession>